<dbReference type="Pfam" id="PF00072">
    <property type="entry name" value="Response_reg"/>
    <property type="match status" value="1"/>
</dbReference>
<dbReference type="Proteomes" id="UP001151081">
    <property type="component" value="Unassembled WGS sequence"/>
</dbReference>
<dbReference type="Gene3D" id="6.10.250.490">
    <property type="match status" value="1"/>
</dbReference>
<dbReference type="InterPro" id="IPR013655">
    <property type="entry name" value="PAS_fold_3"/>
</dbReference>
<dbReference type="Pfam" id="PF13188">
    <property type="entry name" value="PAS_8"/>
    <property type="match status" value="1"/>
</dbReference>
<dbReference type="SUPFAM" id="SSF55874">
    <property type="entry name" value="ATPase domain of HSP90 chaperone/DNA topoisomerase II/histidine kinase"/>
    <property type="match status" value="1"/>
</dbReference>
<dbReference type="RefSeq" id="WP_272459613.1">
    <property type="nucleotide sequence ID" value="NZ_JAGTJJ010000053.1"/>
</dbReference>
<keyword evidence="14" id="KW-1185">Reference proteome</keyword>
<evidence type="ECO:0000259" key="12">
    <source>
        <dbReference type="PROSITE" id="PS50113"/>
    </source>
</evidence>
<comment type="catalytic activity">
    <reaction evidence="1">
        <text>ATP + protein L-histidine = ADP + protein N-phospho-L-histidine.</text>
        <dbReference type="EC" id="2.7.13.3"/>
    </reaction>
</comment>
<dbReference type="PANTHER" id="PTHR43304">
    <property type="entry name" value="PHYTOCHROME-LIKE PROTEIN CPH1"/>
    <property type="match status" value="1"/>
</dbReference>
<dbReference type="Gene3D" id="3.40.50.2300">
    <property type="match status" value="1"/>
</dbReference>
<dbReference type="Gene3D" id="3.30.565.10">
    <property type="entry name" value="Histidine kinase-like ATPase, C-terminal domain"/>
    <property type="match status" value="1"/>
</dbReference>
<dbReference type="InterPro" id="IPR001610">
    <property type="entry name" value="PAC"/>
</dbReference>
<dbReference type="Pfam" id="PF08447">
    <property type="entry name" value="PAS_3"/>
    <property type="match status" value="2"/>
</dbReference>
<evidence type="ECO:0000256" key="3">
    <source>
        <dbReference type="ARBA" id="ARBA00022553"/>
    </source>
</evidence>
<dbReference type="Gene3D" id="1.10.287.130">
    <property type="match status" value="1"/>
</dbReference>
<dbReference type="InterPro" id="IPR036890">
    <property type="entry name" value="HATPase_C_sf"/>
</dbReference>
<dbReference type="SUPFAM" id="SSF55785">
    <property type="entry name" value="PYP-like sensor domain (PAS domain)"/>
    <property type="match status" value="5"/>
</dbReference>
<dbReference type="PROSITE" id="PS50113">
    <property type="entry name" value="PAC"/>
    <property type="match status" value="4"/>
</dbReference>
<dbReference type="PROSITE" id="PS50109">
    <property type="entry name" value="HIS_KIN"/>
    <property type="match status" value="1"/>
</dbReference>
<proteinExistence type="predicted"/>
<dbReference type="InterPro" id="IPR004358">
    <property type="entry name" value="Sig_transdc_His_kin-like_C"/>
</dbReference>
<dbReference type="Pfam" id="PF00512">
    <property type="entry name" value="HisKA"/>
    <property type="match status" value="1"/>
</dbReference>
<keyword evidence="7" id="KW-0472">Membrane</keyword>
<dbReference type="NCBIfam" id="TIGR00229">
    <property type="entry name" value="sensory_box"/>
    <property type="match status" value="3"/>
</dbReference>
<dbReference type="PRINTS" id="PR00344">
    <property type="entry name" value="BCTRLSENSOR"/>
</dbReference>
<evidence type="ECO:0000259" key="10">
    <source>
        <dbReference type="PROSITE" id="PS50110"/>
    </source>
</evidence>
<dbReference type="Pfam" id="PF08448">
    <property type="entry name" value="PAS_4"/>
    <property type="match status" value="2"/>
</dbReference>
<dbReference type="InterPro" id="IPR052162">
    <property type="entry name" value="Sensor_kinase/Photoreceptor"/>
</dbReference>
<dbReference type="CDD" id="cd00075">
    <property type="entry name" value="HATPase"/>
    <property type="match status" value="1"/>
</dbReference>
<dbReference type="SMART" id="SM00387">
    <property type="entry name" value="HATPase_c"/>
    <property type="match status" value="1"/>
</dbReference>
<evidence type="ECO:0000256" key="6">
    <source>
        <dbReference type="ARBA" id="ARBA00023012"/>
    </source>
</evidence>
<evidence type="ECO:0000256" key="4">
    <source>
        <dbReference type="ARBA" id="ARBA00022679"/>
    </source>
</evidence>
<dbReference type="EMBL" id="JAGTJJ010000053">
    <property type="protein sequence ID" value="MDC3987458.1"/>
    <property type="molecule type" value="Genomic_DNA"/>
</dbReference>
<dbReference type="InterPro" id="IPR003594">
    <property type="entry name" value="HATPase_dom"/>
</dbReference>
<dbReference type="InterPro" id="IPR000014">
    <property type="entry name" value="PAS"/>
</dbReference>
<dbReference type="FunFam" id="1.10.287.130:FF:000001">
    <property type="entry name" value="Two-component sensor histidine kinase"/>
    <property type="match status" value="1"/>
</dbReference>
<evidence type="ECO:0000259" key="9">
    <source>
        <dbReference type="PROSITE" id="PS50109"/>
    </source>
</evidence>
<name>A0A9X4AWL9_9BACT</name>
<feature type="domain" description="Histidine kinase" evidence="9">
    <location>
        <begin position="695"/>
        <end position="913"/>
    </location>
</feature>
<evidence type="ECO:0000259" key="11">
    <source>
        <dbReference type="PROSITE" id="PS50112"/>
    </source>
</evidence>
<evidence type="ECO:0000313" key="13">
    <source>
        <dbReference type="EMBL" id="MDC3987458.1"/>
    </source>
</evidence>
<dbReference type="Gene3D" id="2.10.70.100">
    <property type="match status" value="1"/>
</dbReference>
<dbReference type="SMART" id="SM00448">
    <property type="entry name" value="REC"/>
    <property type="match status" value="1"/>
</dbReference>
<evidence type="ECO:0000256" key="5">
    <source>
        <dbReference type="ARBA" id="ARBA00022777"/>
    </source>
</evidence>
<evidence type="ECO:0000256" key="8">
    <source>
        <dbReference type="PROSITE-ProRule" id="PRU00169"/>
    </source>
</evidence>
<dbReference type="InterPro" id="IPR011006">
    <property type="entry name" value="CheY-like_superfamily"/>
</dbReference>
<dbReference type="AlphaFoldDB" id="A0A9X4AWL9"/>
<dbReference type="InterPro" id="IPR001789">
    <property type="entry name" value="Sig_transdc_resp-reg_receiver"/>
</dbReference>
<dbReference type="Pfam" id="PF02518">
    <property type="entry name" value="HATPase_c"/>
    <property type="match status" value="1"/>
</dbReference>
<gene>
    <name evidence="13" type="ORF">KEG57_43720</name>
</gene>
<dbReference type="SMART" id="SM00086">
    <property type="entry name" value="PAC"/>
    <property type="match status" value="4"/>
</dbReference>
<feature type="domain" description="PAC" evidence="12">
    <location>
        <begin position="350"/>
        <end position="403"/>
    </location>
</feature>
<feature type="domain" description="PAS" evidence="11">
    <location>
        <begin position="279"/>
        <end position="355"/>
    </location>
</feature>
<reference evidence="13 14" key="1">
    <citation type="submission" date="2021-04" db="EMBL/GenBank/DDBJ databases">
        <title>Genome analysis of Polyangium sp.</title>
        <authorList>
            <person name="Li Y."/>
            <person name="Wang J."/>
        </authorList>
    </citation>
    <scope>NUCLEOTIDE SEQUENCE [LARGE SCALE GENOMIC DNA]</scope>
    <source>
        <strain evidence="13 14">SDU14</strain>
    </source>
</reference>
<organism evidence="13 14">
    <name type="scientific">Polyangium jinanense</name>
    <dbReference type="NCBI Taxonomy" id="2829994"/>
    <lineage>
        <taxon>Bacteria</taxon>
        <taxon>Pseudomonadati</taxon>
        <taxon>Myxococcota</taxon>
        <taxon>Polyangia</taxon>
        <taxon>Polyangiales</taxon>
        <taxon>Polyangiaceae</taxon>
        <taxon>Polyangium</taxon>
    </lineage>
</organism>
<dbReference type="PROSITE" id="PS50112">
    <property type="entry name" value="PAS"/>
    <property type="match status" value="2"/>
</dbReference>
<dbReference type="CDD" id="cd17580">
    <property type="entry name" value="REC_2_DhkD-like"/>
    <property type="match status" value="1"/>
</dbReference>
<dbReference type="Gene3D" id="3.30.450.20">
    <property type="entry name" value="PAS domain"/>
    <property type="match status" value="5"/>
</dbReference>
<keyword evidence="5" id="KW-0418">Kinase</keyword>
<feature type="domain" description="PAC" evidence="12">
    <location>
        <begin position="92"/>
        <end position="143"/>
    </location>
</feature>
<dbReference type="PROSITE" id="PS50110">
    <property type="entry name" value="RESPONSE_REGULATORY"/>
    <property type="match status" value="1"/>
</dbReference>
<keyword evidence="3 8" id="KW-0597">Phosphoprotein</keyword>
<dbReference type="SUPFAM" id="SSF52172">
    <property type="entry name" value="CheY-like"/>
    <property type="match status" value="1"/>
</dbReference>
<dbReference type="SUPFAM" id="SSF47384">
    <property type="entry name" value="Homodimeric domain of signal transducing histidine kinase"/>
    <property type="match status" value="1"/>
</dbReference>
<sequence length="1061" mass="118474">MDTGLGSSCRPHDESGALLDLALRASGAGHWSWDLGAQHGSWSDEVYRMFGERPDPDGGPVSGETWRKAVHPEDLAPTQARFAAAFAERKDFIAEYRIRRSDDTIRWIRSRGRVLVDDAGRPRMVGVSLDVTAEKTQEARLRASEERFRTTVESSLDAVGIYSAVRDASGAIVDFRTDYVNAAACEFHRIPREAQIGKTLRELYPAPRAARGIKRYARVVETGEPLFNEALHYENENDDPDGRLQRAYDVRAVRMGDGFMATWRDITDRVRTEHEVRETKEMLEALINNSAAAIFVKDASGRFLLANPRVQANFGLPQSQILGKTDHDLLDPESADVFRRNDLEVLRTERVLEGEEEMVINGKVHTFLSLKFPLRDRHGNPYAVCGVSTDITDRKRVEEALRESELRFRNMADTAPVMIWVTGTDSACTFLSQRWYDFTGQPLERALGRGWLDAVHPDDREEIWTKFLTASRLRESMRLEYRLRRKDGEYCWALDSATPRFGPRGDFCGYVGSVMDISDRKQLEDGLRKSEERARARAQEIEAMMDATPAAIWIAHDPQCHVITASRTAYEMMRVPLTQTNISKTGAEGDTVPHIRIFRDGKELRPENLPIQKAARGEPARDWEEELVFDDGDRITIFGSAVPLLGPNGELRGSIGAFVDITAFKRAEAALHDERQRTEEALRAADRRKDEFLAMLSHELRNPLATIRNAVGVLHCIRSDNPRIERLHDMIDRQSEQLARMVDDLLDVARITQGKLGLRKERIDLAAIVSRAVETSRPLIDAAGHTLSIKLPPGNVMLEGDLGRLSQVLSNLLNNAAKYTESRGQVRLSAEVQGDEVQIRVEDNGMGIAPDVLPHVFDLFTQSSRAIDRAQGGLGIGLTLVRTIVEMHGGKVAAQSGGAGQGAEFTVRLPIHRAAPAEELPAPTSEERGLMCRGEPRRILVVDDNVDAAESLALMLGYLGHETRVAHDGPSTLQIAISFQPELVLLDIGLPGFDGYEVARRLRAQRETRAAILVAITGYGQEEDRKRARKAGFDHHLTKPVDHDRLISLIDTMVSPVDVPA</sequence>
<dbReference type="CDD" id="cd00130">
    <property type="entry name" value="PAS"/>
    <property type="match status" value="3"/>
</dbReference>
<dbReference type="SMART" id="SM00091">
    <property type="entry name" value="PAS"/>
    <property type="match status" value="5"/>
</dbReference>
<evidence type="ECO:0000256" key="2">
    <source>
        <dbReference type="ARBA" id="ARBA00012438"/>
    </source>
</evidence>
<dbReference type="FunFam" id="3.30.565.10:FF:000006">
    <property type="entry name" value="Sensor histidine kinase WalK"/>
    <property type="match status" value="1"/>
</dbReference>
<feature type="domain" description="PAC" evidence="12">
    <location>
        <begin position="621"/>
        <end position="673"/>
    </location>
</feature>
<protein>
    <recommendedName>
        <fullName evidence="2">histidine kinase</fullName>
        <ecNumber evidence="2">2.7.13.3</ecNumber>
    </recommendedName>
</protein>
<keyword evidence="6" id="KW-0902">Two-component regulatory system</keyword>
<evidence type="ECO:0000313" key="14">
    <source>
        <dbReference type="Proteomes" id="UP001151081"/>
    </source>
</evidence>
<dbReference type="GO" id="GO:0000155">
    <property type="term" value="F:phosphorelay sensor kinase activity"/>
    <property type="evidence" value="ECO:0007669"/>
    <property type="project" value="InterPro"/>
</dbReference>
<dbReference type="EC" id="2.7.13.3" evidence="2"/>
<comment type="caution">
    <text evidence="13">The sequence shown here is derived from an EMBL/GenBank/DDBJ whole genome shotgun (WGS) entry which is preliminary data.</text>
</comment>
<feature type="domain" description="PAC" evidence="12">
    <location>
        <begin position="477"/>
        <end position="529"/>
    </location>
</feature>
<feature type="domain" description="PAS" evidence="11">
    <location>
        <begin position="404"/>
        <end position="480"/>
    </location>
</feature>
<dbReference type="InterPro" id="IPR035965">
    <property type="entry name" value="PAS-like_dom_sf"/>
</dbReference>
<feature type="modified residue" description="4-aspartylphosphate" evidence="8">
    <location>
        <position position="987"/>
    </location>
</feature>
<dbReference type="FunFam" id="3.30.450.20:FF:000099">
    <property type="entry name" value="Sensory box sensor histidine kinase"/>
    <property type="match status" value="1"/>
</dbReference>
<dbReference type="CDD" id="cd00082">
    <property type="entry name" value="HisKA"/>
    <property type="match status" value="1"/>
</dbReference>
<feature type="domain" description="Response regulatory" evidence="10">
    <location>
        <begin position="938"/>
        <end position="1054"/>
    </location>
</feature>
<dbReference type="InterPro" id="IPR000700">
    <property type="entry name" value="PAS-assoc_C"/>
</dbReference>
<dbReference type="InterPro" id="IPR005467">
    <property type="entry name" value="His_kinase_dom"/>
</dbReference>
<dbReference type="InterPro" id="IPR003661">
    <property type="entry name" value="HisK_dim/P_dom"/>
</dbReference>
<dbReference type="SMART" id="SM00388">
    <property type="entry name" value="HisKA"/>
    <property type="match status" value="1"/>
</dbReference>
<dbReference type="InterPro" id="IPR036097">
    <property type="entry name" value="HisK_dim/P_sf"/>
</dbReference>
<dbReference type="InterPro" id="IPR013656">
    <property type="entry name" value="PAS_4"/>
</dbReference>
<evidence type="ECO:0000256" key="1">
    <source>
        <dbReference type="ARBA" id="ARBA00000085"/>
    </source>
</evidence>
<dbReference type="PANTHER" id="PTHR43304:SF1">
    <property type="entry name" value="PAC DOMAIN-CONTAINING PROTEIN"/>
    <property type="match status" value="1"/>
</dbReference>
<evidence type="ECO:0000256" key="7">
    <source>
        <dbReference type="ARBA" id="ARBA00023136"/>
    </source>
</evidence>
<keyword evidence="4" id="KW-0808">Transferase</keyword>
<accession>A0A9X4AWL9</accession>